<comment type="caution">
    <text evidence="7">The sequence shown here is derived from an EMBL/GenBank/DDBJ whole genome shotgun (WGS) entry which is preliminary data.</text>
</comment>
<name>A0AAE3HE29_9FIRM</name>
<dbReference type="EMBL" id="JANKAS010000001">
    <property type="protein sequence ID" value="MCR1897729.1"/>
    <property type="molecule type" value="Genomic_DNA"/>
</dbReference>
<evidence type="ECO:0000256" key="5">
    <source>
        <dbReference type="ARBA" id="ARBA00023136"/>
    </source>
</evidence>
<keyword evidence="5 6" id="KW-0472">Membrane</keyword>
<dbReference type="InterPro" id="IPR017039">
    <property type="entry name" value="Virul_fac_BrkB"/>
</dbReference>
<feature type="transmembrane region" description="Helical" evidence="6">
    <location>
        <begin position="175"/>
        <end position="198"/>
    </location>
</feature>
<dbReference type="PANTHER" id="PTHR30213">
    <property type="entry name" value="INNER MEMBRANE PROTEIN YHJD"/>
    <property type="match status" value="1"/>
</dbReference>
<evidence type="ECO:0000256" key="2">
    <source>
        <dbReference type="ARBA" id="ARBA00022475"/>
    </source>
</evidence>
<protein>
    <submittedName>
        <fullName evidence="7">YihY/virulence factor BrkB family protein</fullName>
    </submittedName>
</protein>
<sequence>MGYHFVKISDKEFVKYLYKKLKEDEVTGLSAQIAYFLLLSIIPFLIFGITLLAYLPISTHYVIDLFKNIAPIEMFELVQNAITSVLDTKRGDILSMSILMTLWTASNGINAIIKALNKAYNAVENRGFILNRLISVLLVLGLVSAVGIALILSVFGNLIGKYLFSYLGVPHSFLIFWNIARILGSFALLVLIFALLYFIAPNKKLKWKEIFAGSIFAAIGWVLVSLVFSFYVNNFGNYSATYGSLGGVIILMLWLYLSGMILIIGGEINATAEYFRQEGLKRETA</sequence>
<dbReference type="RefSeq" id="WP_257529147.1">
    <property type="nucleotide sequence ID" value="NZ_JANKAS010000001.1"/>
</dbReference>
<comment type="subcellular location">
    <subcellularLocation>
        <location evidence="1">Cell membrane</location>
        <topology evidence="1">Multi-pass membrane protein</topology>
    </subcellularLocation>
</comment>
<keyword evidence="3 6" id="KW-0812">Transmembrane</keyword>
<dbReference type="GO" id="GO:0005886">
    <property type="term" value="C:plasma membrane"/>
    <property type="evidence" value="ECO:0007669"/>
    <property type="project" value="UniProtKB-SubCell"/>
</dbReference>
<reference evidence="7" key="1">
    <citation type="submission" date="2022-07" db="EMBL/GenBank/DDBJ databases">
        <title>Enhanced cultured diversity of the mouse gut microbiota enables custom-made synthetic communities.</title>
        <authorList>
            <person name="Afrizal A."/>
        </authorList>
    </citation>
    <scope>NUCLEOTIDE SEQUENCE</scope>
    <source>
        <strain evidence="7">DSM 28593</strain>
    </source>
</reference>
<evidence type="ECO:0000313" key="7">
    <source>
        <dbReference type="EMBL" id="MCR1897729.1"/>
    </source>
</evidence>
<accession>A0AAE3HE29</accession>
<evidence type="ECO:0000256" key="6">
    <source>
        <dbReference type="SAM" id="Phobius"/>
    </source>
</evidence>
<keyword evidence="8" id="KW-1185">Reference proteome</keyword>
<feature type="transmembrane region" description="Helical" evidence="6">
    <location>
        <begin position="133"/>
        <end position="155"/>
    </location>
</feature>
<gene>
    <name evidence="7" type="ORF">NSA47_01835</name>
</gene>
<evidence type="ECO:0000256" key="1">
    <source>
        <dbReference type="ARBA" id="ARBA00004651"/>
    </source>
</evidence>
<evidence type="ECO:0000256" key="3">
    <source>
        <dbReference type="ARBA" id="ARBA00022692"/>
    </source>
</evidence>
<dbReference type="PIRSF" id="PIRSF035875">
    <property type="entry name" value="RNase_BN"/>
    <property type="match status" value="1"/>
</dbReference>
<feature type="transmembrane region" description="Helical" evidence="6">
    <location>
        <begin position="33"/>
        <end position="57"/>
    </location>
</feature>
<keyword evidence="4 6" id="KW-1133">Transmembrane helix</keyword>
<dbReference type="AlphaFoldDB" id="A0AAE3HE29"/>
<evidence type="ECO:0000313" key="8">
    <source>
        <dbReference type="Proteomes" id="UP001205748"/>
    </source>
</evidence>
<dbReference type="PANTHER" id="PTHR30213:SF0">
    <property type="entry name" value="UPF0761 MEMBRANE PROTEIN YIHY"/>
    <property type="match status" value="1"/>
</dbReference>
<dbReference type="NCBIfam" id="TIGR00765">
    <property type="entry name" value="yihY_not_rbn"/>
    <property type="match status" value="1"/>
</dbReference>
<organism evidence="7 8">
    <name type="scientific">Irregularibacter muris</name>
    <dbReference type="NCBI Taxonomy" id="1796619"/>
    <lineage>
        <taxon>Bacteria</taxon>
        <taxon>Bacillati</taxon>
        <taxon>Bacillota</taxon>
        <taxon>Clostridia</taxon>
        <taxon>Eubacteriales</taxon>
        <taxon>Eubacteriaceae</taxon>
        <taxon>Irregularibacter</taxon>
    </lineage>
</organism>
<dbReference type="Pfam" id="PF03631">
    <property type="entry name" value="Virul_fac_BrkB"/>
    <property type="match status" value="1"/>
</dbReference>
<proteinExistence type="predicted"/>
<evidence type="ECO:0000256" key="4">
    <source>
        <dbReference type="ARBA" id="ARBA00022989"/>
    </source>
</evidence>
<feature type="transmembrane region" description="Helical" evidence="6">
    <location>
        <begin position="244"/>
        <end position="266"/>
    </location>
</feature>
<feature type="transmembrane region" description="Helical" evidence="6">
    <location>
        <begin position="210"/>
        <end position="232"/>
    </location>
</feature>
<dbReference type="Proteomes" id="UP001205748">
    <property type="component" value="Unassembled WGS sequence"/>
</dbReference>
<feature type="transmembrane region" description="Helical" evidence="6">
    <location>
        <begin position="93"/>
        <end position="113"/>
    </location>
</feature>
<keyword evidence="2" id="KW-1003">Cell membrane</keyword>